<gene>
    <name evidence="3" type="ORF">JBS370_LOCUS4567</name>
    <name evidence="2" type="ORF">ZHD862_LOCUS27433</name>
</gene>
<evidence type="ECO:0000313" key="2">
    <source>
        <dbReference type="EMBL" id="CAF1290687.1"/>
    </source>
</evidence>
<dbReference type="Proteomes" id="UP000663864">
    <property type="component" value="Unassembled WGS sequence"/>
</dbReference>
<evidence type="ECO:0000313" key="3">
    <source>
        <dbReference type="EMBL" id="CAF3616533.1"/>
    </source>
</evidence>
<name>A0A815CZG3_9BILA</name>
<evidence type="ECO:0000256" key="1">
    <source>
        <dbReference type="SAM" id="MobiDB-lite"/>
    </source>
</evidence>
<proteinExistence type="predicted"/>
<feature type="compositionally biased region" description="Polar residues" evidence="1">
    <location>
        <begin position="148"/>
        <end position="166"/>
    </location>
</feature>
<feature type="compositionally biased region" description="Low complexity" evidence="1">
    <location>
        <begin position="211"/>
        <end position="229"/>
    </location>
</feature>
<sequence length="294" mass="34269">MQRITTTEFINDDNTITTSILSLSTATKRPTNISSMINSIIQFSDQNKKRNLFTDQSKQSIDNNEDKNMLLLLGKNQTNNNSHRLKSGIQIKQKKTTFRKNSRKHLIKKSKKQPLKSKARQQKIMNTKHLTRSNTNKQKPFRIKKQSHNSIIKQKRNNIPNYSSRQQQHKLKAKKIDKKKLTRNRKKSMMTLHQKSNKIQKSRANSPIQTIRQQRSSSPPKSSTTIPSRLQSKQEPKNKQHVFEKRDRTTSLMALQILAKKIAIYKAKYGNIETRHSSLLTLVKSHKVPTQRKK</sequence>
<protein>
    <submittedName>
        <fullName evidence="2">Uncharacterized protein</fullName>
    </submittedName>
</protein>
<accession>A0A815CZG3</accession>
<dbReference type="AlphaFoldDB" id="A0A815CZG3"/>
<dbReference type="EMBL" id="CAJOBD010000219">
    <property type="protein sequence ID" value="CAF3616533.1"/>
    <property type="molecule type" value="Genomic_DNA"/>
</dbReference>
<feature type="compositionally biased region" description="Basic and acidic residues" evidence="1">
    <location>
        <begin position="232"/>
        <end position="246"/>
    </location>
</feature>
<dbReference type="EMBL" id="CAJNOT010002170">
    <property type="protein sequence ID" value="CAF1290687.1"/>
    <property type="molecule type" value="Genomic_DNA"/>
</dbReference>
<reference evidence="2" key="1">
    <citation type="submission" date="2021-02" db="EMBL/GenBank/DDBJ databases">
        <authorList>
            <person name="Nowell W R."/>
        </authorList>
    </citation>
    <scope>NUCLEOTIDE SEQUENCE</scope>
</reference>
<feature type="region of interest" description="Disordered" evidence="1">
    <location>
        <begin position="100"/>
        <end position="246"/>
    </location>
</feature>
<dbReference type="Proteomes" id="UP000663836">
    <property type="component" value="Unassembled WGS sequence"/>
</dbReference>
<organism evidence="2 4">
    <name type="scientific">Rotaria sordida</name>
    <dbReference type="NCBI Taxonomy" id="392033"/>
    <lineage>
        <taxon>Eukaryota</taxon>
        <taxon>Metazoa</taxon>
        <taxon>Spiralia</taxon>
        <taxon>Gnathifera</taxon>
        <taxon>Rotifera</taxon>
        <taxon>Eurotatoria</taxon>
        <taxon>Bdelloidea</taxon>
        <taxon>Philodinida</taxon>
        <taxon>Philodinidae</taxon>
        <taxon>Rotaria</taxon>
    </lineage>
</organism>
<feature type="compositionally biased region" description="Basic residues" evidence="1">
    <location>
        <begin position="167"/>
        <end position="188"/>
    </location>
</feature>
<comment type="caution">
    <text evidence="2">The sequence shown here is derived from an EMBL/GenBank/DDBJ whole genome shotgun (WGS) entry which is preliminary data.</text>
</comment>
<evidence type="ECO:0000313" key="4">
    <source>
        <dbReference type="Proteomes" id="UP000663864"/>
    </source>
</evidence>
<feature type="compositionally biased region" description="Basic residues" evidence="1">
    <location>
        <begin position="100"/>
        <end position="121"/>
    </location>
</feature>